<feature type="region of interest" description="Disordered" evidence="1">
    <location>
        <begin position="1"/>
        <end position="52"/>
    </location>
</feature>
<name>A0AAN8ZWL6_HALRR</name>
<evidence type="ECO:0000313" key="3">
    <source>
        <dbReference type="Proteomes" id="UP001381693"/>
    </source>
</evidence>
<gene>
    <name evidence="2" type="ORF">SK128_017684</name>
</gene>
<organism evidence="2 3">
    <name type="scientific">Halocaridina rubra</name>
    <name type="common">Hawaiian red shrimp</name>
    <dbReference type="NCBI Taxonomy" id="373956"/>
    <lineage>
        <taxon>Eukaryota</taxon>
        <taxon>Metazoa</taxon>
        <taxon>Ecdysozoa</taxon>
        <taxon>Arthropoda</taxon>
        <taxon>Crustacea</taxon>
        <taxon>Multicrustacea</taxon>
        <taxon>Malacostraca</taxon>
        <taxon>Eumalacostraca</taxon>
        <taxon>Eucarida</taxon>
        <taxon>Decapoda</taxon>
        <taxon>Pleocyemata</taxon>
        <taxon>Caridea</taxon>
        <taxon>Atyoidea</taxon>
        <taxon>Atyidae</taxon>
        <taxon>Halocaridina</taxon>
    </lineage>
</organism>
<feature type="compositionally biased region" description="Pro residues" evidence="1">
    <location>
        <begin position="10"/>
        <end position="21"/>
    </location>
</feature>
<reference evidence="2 3" key="1">
    <citation type="submission" date="2023-11" db="EMBL/GenBank/DDBJ databases">
        <title>Halocaridina rubra genome assembly.</title>
        <authorList>
            <person name="Smith C."/>
        </authorList>
    </citation>
    <scope>NUCLEOTIDE SEQUENCE [LARGE SCALE GENOMIC DNA]</scope>
    <source>
        <strain evidence="2">EP-1</strain>
        <tissue evidence="2">Whole</tissue>
    </source>
</reference>
<sequence>MAAAGEEETSPPPRPPPPPCPKDVSRPTMPRPQPELSASPNPTFNIEAPSAR</sequence>
<feature type="non-terminal residue" evidence="2">
    <location>
        <position position="52"/>
    </location>
</feature>
<accession>A0AAN8ZWL6</accession>
<keyword evidence="3" id="KW-1185">Reference proteome</keyword>
<dbReference type="Proteomes" id="UP001381693">
    <property type="component" value="Unassembled WGS sequence"/>
</dbReference>
<dbReference type="EMBL" id="JAXCGZ010019401">
    <property type="protein sequence ID" value="KAK7066144.1"/>
    <property type="molecule type" value="Genomic_DNA"/>
</dbReference>
<protein>
    <submittedName>
        <fullName evidence="2">Uncharacterized protein</fullName>
    </submittedName>
</protein>
<dbReference type="AlphaFoldDB" id="A0AAN8ZWL6"/>
<proteinExistence type="predicted"/>
<evidence type="ECO:0000256" key="1">
    <source>
        <dbReference type="SAM" id="MobiDB-lite"/>
    </source>
</evidence>
<evidence type="ECO:0000313" key="2">
    <source>
        <dbReference type="EMBL" id="KAK7066144.1"/>
    </source>
</evidence>
<comment type="caution">
    <text evidence="2">The sequence shown here is derived from an EMBL/GenBank/DDBJ whole genome shotgun (WGS) entry which is preliminary data.</text>
</comment>